<sequence length="70" mass="8091">MNLFREEPTHELSSYRTVKMRFGGDPVKQTLSLNIQVPWPQNHTHACTDARALRNACASTFPQRTRRANH</sequence>
<accession>A0AC60Q871</accession>
<evidence type="ECO:0000313" key="2">
    <source>
        <dbReference type="Proteomes" id="UP000805193"/>
    </source>
</evidence>
<reference evidence="1 2" key="1">
    <citation type="journal article" date="2020" name="Cell">
        <title>Large-Scale Comparative Analyses of Tick Genomes Elucidate Their Genetic Diversity and Vector Capacities.</title>
        <authorList>
            <consortium name="Tick Genome and Microbiome Consortium (TIGMIC)"/>
            <person name="Jia N."/>
            <person name="Wang J."/>
            <person name="Shi W."/>
            <person name="Du L."/>
            <person name="Sun Y."/>
            <person name="Zhan W."/>
            <person name="Jiang J.F."/>
            <person name="Wang Q."/>
            <person name="Zhang B."/>
            <person name="Ji P."/>
            <person name="Bell-Sakyi L."/>
            <person name="Cui X.M."/>
            <person name="Yuan T.T."/>
            <person name="Jiang B.G."/>
            <person name="Yang W.F."/>
            <person name="Lam T.T."/>
            <person name="Chang Q.C."/>
            <person name="Ding S.J."/>
            <person name="Wang X.J."/>
            <person name="Zhu J.G."/>
            <person name="Ruan X.D."/>
            <person name="Zhao L."/>
            <person name="Wei J.T."/>
            <person name="Ye R.Z."/>
            <person name="Que T.C."/>
            <person name="Du C.H."/>
            <person name="Zhou Y.H."/>
            <person name="Cheng J.X."/>
            <person name="Dai P.F."/>
            <person name="Guo W.B."/>
            <person name="Han X.H."/>
            <person name="Huang E.J."/>
            <person name="Li L.F."/>
            <person name="Wei W."/>
            <person name="Gao Y.C."/>
            <person name="Liu J.Z."/>
            <person name="Shao H.Z."/>
            <person name="Wang X."/>
            <person name="Wang C.C."/>
            <person name="Yang T.C."/>
            <person name="Huo Q.B."/>
            <person name="Li W."/>
            <person name="Chen H.Y."/>
            <person name="Chen S.E."/>
            <person name="Zhou L.G."/>
            <person name="Ni X.B."/>
            <person name="Tian J.H."/>
            <person name="Sheng Y."/>
            <person name="Liu T."/>
            <person name="Pan Y.S."/>
            <person name="Xia L.Y."/>
            <person name="Li J."/>
            <person name="Zhao F."/>
            <person name="Cao W.C."/>
        </authorList>
    </citation>
    <scope>NUCLEOTIDE SEQUENCE [LARGE SCALE GENOMIC DNA]</scope>
    <source>
        <strain evidence="1">Iper-2018</strain>
    </source>
</reference>
<comment type="caution">
    <text evidence="1">The sequence shown here is derived from an EMBL/GenBank/DDBJ whole genome shotgun (WGS) entry which is preliminary data.</text>
</comment>
<organism evidence="1 2">
    <name type="scientific">Ixodes persulcatus</name>
    <name type="common">Taiga tick</name>
    <dbReference type="NCBI Taxonomy" id="34615"/>
    <lineage>
        <taxon>Eukaryota</taxon>
        <taxon>Metazoa</taxon>
        <taxon>Ecdysozoa</taxon>
        <taxon>Arthropoda</taxon>
        <taxon>Chelicerata</taxon>
        <taxon>Arachnida</taxon>
        <taxon>Acari</taxon>
        <taxon>Parasitiformes</taxon>
        <taxon>Ixodida</taxon>
        <taxon>Ixodoidea</taxon>
        <taxon>Ixodidae</taxon>
        <taxon>Ixodinae</taxon>
        <taxon>Ixodes</taxon>
    </lineage>
</organism>
<dbReference type="Proteomes" id="UP000805193">
    <property type="component" value="Unassembled WGS sequence"/>
</dbReference>
<gene>
    <name evidence="1" type="ORF">HPB47_022950</name>
</gene>
<dbReference type="EMBL" id="JABSTQ010009348">
    <property type="protein sequence ID" value="KAG0430134.1"/>
    <property type="molecule type" value="Genomic_DNA"/>
</dbReference>
<proteinExistence type="predicted"/>
<name>A0AC60Q871_IXOPE</name>
<keyword evidence="2" id="KW-1185">Reference proteome</keyword>
<evidence type="ECO:0000313" key="1">
    <source>
        <dbReference type="EMBL" id="KAG0430134.1"/>
    </source>
</evidence>
<protein>
    <submittedName>
        <fullName evidence="1">Uncharacterized protein</fullName>
    </submittedName>
</protein>